<keyword evidence="3" id="KW-1185">Reference proteome</keyword>
<name>A0A9W6B4S8_9FLAO</name>
<comment type="caution">
    <text evidence="2">The sequence shown here is derived from an EMBL/GenBank/DDBJ whole genome shotgun (WGS) entry which is preliminary data.</text>
</comment>
<keyword evidence="1" id="KW-0812">Transmembrane</keyword>
<dbReference type="AlphaFoldDB" id="A0A9W6B4S8"/>
<evidence type="ECO:0000313" key="2">
    <source>
        <dbReference type="EMBL" id="GLB52541.1"/>
    </source>
</evidence>
<evidence type="ECO:0000256" key="1">
    <source>
        <dbReference type="SAM" id="Phobius"/>
    </source>
</evidence>
<organism evidence="2 3">
    <name type="scientific">Neptunitalea chrysea</name>
    <dbReference type="NCBI Taxonomy" id="1647581"/>
    <lineage>
        <taxon>Bacteria</taxon>
        <taxon>Pseudomonadati</taxon>
        <taxon>Bacteroidota</taxon>
        <taxon>Flavobacteriia</taxon>
        <taxon>Flavobacteriales</taxon>
        <taxon>Flavobacteriaceae</taxon>
        <taxon>Neptunitalea</taxon>
    </lineage>
</organism>
<proteinExistence type="predicted"/>
<dbReference type="RefSeq" id="WP_281753875.1">
    <property type="nucleotide sequence ID" value="NZ_BRVP01000009.1"/>
</dbReference>
<dbReference type="EMBL" id="BRVP01000009">
    <property type="protein sequence ID" value="GLB52541.1"/>
    <property type="molecule type" value="Genomic_DNA"/>
</dbReference>
<evidence type="ECO:0000313" key="3">
    <source>
        <dbReference type="Proteomes" id="UP001143545"/>
    </source>
</evidence>
<protein>
    <submittedName>
        <fullName evidence="2">Uncharacterized protein</fullName>
    </submittedName>
</protein>
<feature type="transmembrane region" description="Helical" evidence="1">
    <location>
        <begin position="49"/>
        <end position="69"/>
    </location>
</feature>
<reference evidence="2" key="1">
    <citation type="submission" date="2022-07" db="EMBL/GenBank/DDBJ databases">
        <title>Taxonomy of Novel Oxalotrophic and Methylotrophic Bacteria.</title>
        <authorList>
            <person name="Sahin N."/>
            <person name="Tani A."/>
        </authorList>
    </citation>
    <scope>NUCLEOTIDE SEQUENCE</scope>
    <source>
        <strain evidence="2">AM327</strain>
    </source>
</reference>
<dbReference type="Proteomes" id="UP001143545">
    <property type="component" value="Unassembled WGS sequence"/>
</dbReference>
<keyword evidence="1" id="KW-0472">Membrane</keyword>
<keyword evidence="1" id="KW-1133">Transmembrane helix</keyword>
<feature type="transmembrane region" description="Helical" evidence="1">
    <location>
        <begin position="7"/>
        <end position="29"/>
    </location>
</feature>
<gene>
    <name evidence="2" type="ORF">NBRC110019_15810</name>
</gene>
<accession>A0A9W6B4S8</accession>
<sequence>MKTTIRYYIGSIVLFFVGFILHDNFLAAINYLINNDLVQLSYNNLSEPFYTKMSFALILGAVPVLLKIANSIAKFTKKQLIITIVY</sequence>